<evidence type="ECO:0000313" key="1">
    <source>
        <dbReference type="EMBL" id="QEK13115.1"/>
    </source>
</evidence>
<proteinExistence type="predicted"/>
<gene>
    <name evidence="1" type="ORF">FQB35_12735</name>
</gene>
<sequence>MASKAQLQAVAANCSQFQSVEEGAFTSSVQSSRTCENCKHFTKDNKCDINLVDEILENLTNEG</sequence>
<organism evidence="1 2">
    <name type="scientific">Crassaminicella thermophila</name>
    <dbReference type="NCBI Taxonomy" id="2599308"/>
    <lineage>
        <taxon>Bacteria</taxon>
        <taxon>Bacillati</taxon>
        <taxon>Bacillota</taxon>
        <taxon>Clostridia</taxon>
        <taxon>Eubacteriales</taxon>
        <taxon>Clostridiaceae</taxon>
        <taxon>Crassaminicella</taxon>
    </lineage>
</organism>
<reference evidence="1 2" key="1">
    <citation type="submission" date="2019-07" db="EMBL/GenBank/DDBJ databases">
        <title>Complete genome of Crassaminicella thermophila SY095.</title>
        <authorList>
            <person name="Li X."/>
        </authorList>
    </citation>
    <scope>NUCLEOTIDE SEQUENCE [LARGE SCALE GENOMIC DNA]</scope>
    <source>
        <strain evidence="1 2">SY095</strain>
    </source>
</reference>
<dbReference type="AlphaFoldDB" id="A0A5C0SEQ6"/>
<dbReference type="KEGG" id="crs:FQB35_12735"/>
<dbReference type="RefSeq" id="WP_148810287.1">
    <property type="nucleotide sequence ID" value="NZ_CP042243.1"/>
</dbReference>
<dbReference type="Proteomes" id="UP000324646">
    <property type="component" value="Chromosome"/>
</dbReference>
<name>A0A5C0SEQ6_CRATE</name>
<keyword evidence="2" id="KW-1185">Reference proteome</keyword>
<accession>A0A5C0SEQ6</accession>
<protein>
    <submittedName>
        <fullName evidence="1">Uncharacterized protein</fullName>
    </submittedName>
</protein>
<evidence type="ECO:0000313" key="2">
    <source>
        <dbReference type="Proteomes" id="UP000324646"/>
    </source>
</evidence>
<dbReference type="OrthoDB" id="1725471at2"/>
<dbReference type="EMBL" id="CP042243">
    <property type="protein sequence ID" value="QEK13115.1"/>
    <property type="molecule type" value="Genomic_DNA"/>
</dbReference>